<evidence type="ECO:0000313" key="1">
    <source>
        <dbReference type="EMBL" id="GAA3898343.1"/>
    </source>
</evidence>
<dbReference type="EMBL" id="BAAAZA010000039">
    <property type="protein sequence ID" value="GAA3898343.1"/>
    <property type="molecule type" value="Genomic_DNA"/>
</dbReference>
<evidence type="ECO:0000313" key="2">
    <source>
        <dbReference type="Proteomes" id="UP001501563"/>
    </source>
</evidence>
<proteinExistence type="predicted"/>
<gene>
    <name evidence="1" type="ORF">GCM10022207_78410</name>
</gene>
<organism evidence="1 2">
    <name type="scientific">Streptomyces lannensis</name>
    <dbReference type="NCBI Taxonomy" id="766498"/>
    <lineage>
        <taxon>Bacteria</taxon>
        <taxon>Bacillati</taxon>
        <taxon>Actinomycetota</taxon>
        <taxon>Actinomycetes</taxon>
        <taxon>Kitasatosporales</taxon>
        <taxon>Streptomycetaceae</taxon>
        <taxon>Streptomyces</taxon>
    </lineage>
</organism>
<sequence>MVAVDRPLAYGELLPAVVHADGSASSLDPLVGPAMDANLGQGVENAVFAGRAKVVHGSRQHG</sequence>
<protein>
    <submittedName>
        <fullName evidence="1">Uncharacterized protein</fullName>
    </submittedName>
</protein>
<comment type="caution">
    <text evidence="1">The sequence shown here is derived from an EMBL/GenBank/DDBJ whole genome shotgun (WGS) entry which is preliminary data.</text>
</comment>
<dbReference type="Proteomes" id="UP001501563">
    <property type="component" value="Unassembled WGS sequence"/>
</dbReference>
<reference evidence="2" key="1">
    <citation type="journal article" date="2019" name="Int. J. Syst. Evol. Microbiol.">
        <title>The Global Catalogue of Microorganisms (GCM) 10K type strain sequencing project: providing services to taxonomists for standard genome sequencing and annotation.</title>
        <authorList>
            <consortium name="The Broad Institute Genomics Platform"/>
            <consortium name="The Broad Institute Genome Sequencing Center for Infectious Disease"/>
            <person name="Wu L."/>
            <person name="Ma J."/>
        </authorList>
    </citation>
    <scope>NUCLEOTIDE SEQUENCE [LARGE SCALE GENOMIC DNA]</scope>
    <source>
        <strain evidence="2">JCM 16578</strain>
    </source>
</reference>
<name>A0ABP7LEY7_9ACTN</name>
<accession>A0ABP7LEY7</accession>
<keyword evidence="2" id="KW-1185">Reference proteome</keyword>